<reference evidence="1" key="1">
    <citation type="submission" date="2021-12" db="EMBL/GenBank/DDBJ databases">
        <title>Alicyclobacillaceae gen. nov., sp. nov., isolated from chalcocite enrichment system.</title>
        <authorList>
            <person name="Jiang Z."/>
        </authorList>
    </citation>
    <scope>NUCLEOTIDE SEQUENCE</scope>
    <source>
        <strain evidence="1">MYW30-H2</strain>
    </source>
</reference>
<evidence type="ECO:0000313" key="2">
    <source>
        <dbReference type="Proteomes" id="UP000830167"/>
    </source>
</evidence>
<dbReference type="EMBL" id="CP089291">
    <property type="protein sequence ID" value="UOF90528.1"/>
    <property type="molecule type" value="Genomic_DNA"/>
</dbReference>
<sequence>MHIPVRAAKRTEQGDVAIQLETGKQLLLGLQKGLAEGEPVSLRFAAARFGQEYYLVIGIRKSGRGFDVLLPPVMWDSFLEEVSHVRLISAEDLSTSIELPFDEEAFQAFLDQCQLRFEDDPSLEVIGKIVEFFS</sequence>
<dbReference type="Proteomes" id="UP000830167">
    <property type="component" value="Chromosome"/>
</dbReference>
<keyword evidence="2" id="KW-1185">Reference proteome</keyword>
<evidence type="ECO:0000313" key="1">
    <source>
        <dbReference type="EMBL" id="UOF90528.1"/>
    </source>
</evidence>
<accession>A0ABY4CMX1</accession>
<name>A0ABY4CMX1_9BACL</name>
<protein>
    <submittedName>
        <fullName evidence="1">Uncharacterized protein</fullName>
    </submittedName>
</protein>
<proteinExistence type="predicted"/>
<gene>
    <name evidence="1" type="ORF">LSG31_22170</name>
</gene>
<dbReference type="RefSeq" id="WP_347437225.1">
    <property type="nucleotide sequence ID" value="NZ_CP089291.1"/>
</dbReference>
<organism evidence="1 2">
    <name type="scientific">Fodinisporobacter ferrooxydans</name>
    <dbReference type="NCBI Taxonomy" id="2901836"/>
    <lineage>
        <taxon>Bacteria</taxon>
        <taxon>Bacillati</taxon>
        <taxon>Bacillota</taxon>
        <taxon>Bacilli</taxon>
        <taxon>Bacillales</taxon>
        <taxon>Alicyclobacillaceae</taxon>
        <taxon>Fodinisporobacter</taxon>
    </lineage>
</organism>